<proteinExistence type="predicted"/>
<feature type="domain" description="Bacterial Ig-like" evidence="1">
    <location>
        <begin position="543"/>
        <end position="619"/>
    </location>
</feature>
<evidence type="ECO:0000313" key="2">
    <source>
        <dbReference type="EMBL" id="XBV44149.1"/>
    </source>
</evidence>
<feature type="domain" description="Bacterial Ig-like" evidence="1">
    <location>
        <begin position="634"/>
        <end position="730"/>
    </location>
</feature>
<dbReference type="EMBL" id="CP158292">
    <property type="protein sequence ID" value="XBV44149.1"/>
    <property type="molecule type" value="Genomic_DNA"/>
</dbReference>
<feature type="domain" description="Bacterial Ig-like" evidence="1">
    <location>
        <begin position="112"/>
        <end position="195"/>
    </location>
</feature>
<feature type="domain" description="Bacterial Ig-like" evidence="1">
    <location>
        <begin position="334"/>
        <end position="411"/>
    </location>
</feature>
<gene>
    <name evidence="2" type="ORF">AAF463_16335</name>
</gene>
<feature type="domain" description="Bacterial Ig-like" evidence="1">
    <location>
        <begin position="234"/>
        <end position="301"/>
    </location>
</feature>
<dbReference type="AlphaFoldDB" id="A0AAU7TU02"/>
<sequence length="1044" mass="111584">MANNSINEIKEMKISTITDRNFGWKDIQVDLKDAGGRVEILIDGVVYKAPIDENGKWSFTPPAGWDEGLHTVQVITLDKAGNRSPSNSNSFIVNLDTQAPEAPEIWRVVDNTGSNKGNLNPGEITDEHKPVISGVAEPGAIVYLYDNGGKDPIASVKANSMGAWTITPELADGEHSLTVVAKDAGKHESPASAPFVVVVEAGVVVKAEGPTSELQQSGESVADTHDFGTFKNGWESYTKKNYIDYSGKVEANAEIQVTLNNETYVLRADNEGNWSFKSEELPDGIYYFQTRVRDNAHNWGAPTQIILHVEAEAPEAPQILRVIDDEGNVDHLTSGQYTDDKNPTLSGVAKPGSLVFIYGADSAPIGSVKAGGDGRWSFTPELTTDDTYIFNVAYQDRYGRMSPKSDNFILKLDATAPEAPSLEGVYDDVGRVTGELKSGDTTDDTTLSLSGKADAGSIVRIWDGEKVVATVIANSRGEWSYELDVAEGKHALRVDSVSKGGAASAPSEEFIVIVDTQTLPPAQIEEIVANNGAEERPLVSGDATNDDTPVLRGSGEEGEIVYVYDKDKVIGSATVGKDGKWEIELDPLEEGSHELKIKIEDPKTGKSSDFSDPVTIVVDLTAPEKPVAPGIVDNTGDEQGVIQPGTPTDETQPEFTGGGATPGDVVEIIIIDKDGKEQVIGSGVVDEKGDWTVTPTDPIGDGEYDVVVEITDPAGNTSDRSDPIELIIDTKMPGEIKDFELWDDVGVITGQILDGGVTDDKSPTVRGTGENGSKVIIYDGDKQIGSATVVDGKWSFDLPALTEGAHNIRVQPVSASGVKGPINDGINFDVDLTAPQAGTYTGGTFIDVDGYPRPIVPDINGQVMKLNGTGKEDGTVVVVYGDAARTEIIGSAVVTNGKWTLDTKELAEGSYHISFGYRDAAGNEVAGEESFDVNVDVTPPEPIDPGDLFPDSFNEALMSMSLTDILSMSDDSLFIDNGKTQLMISDSAQEVTLQDILPEGEDVNNWSQANGTVTVAGVEYNVYQNNGGVAEVMVPQHLLQEQQH</sequence>
<dbReference type="Gene3D" id="3.30.420.430">
    <property type="match status" value="2"/>
</dbReference>
<dbReference type="Pfam" id="PF19077">
    <property type="entry name" value="Big_13"/>
    <property type="match status" value="9"/>
</dbReference>
<feature type="domain" description="Bacterial Ig-like" evidence="1">
    <location>
        <begin position="868"/>
        <end position="936"/>
    </location>
</feature>
<dbReference type="InterPro" id="IPR044016">
    <property type="entry name" value="Big_13"/>
</dbReference>
<name>A0AAU7TU02_9GAMM</name>
<dbReference type="NCBIfam" id="NF033510">
    <property type="entry name" value="Ca_tandemer"/>
    <property type="match status" value="4"/>
</dbReference>
<dbReference type="InterPro" id="IPR013783">
    <property type="entry name" value="Ig-like_fold"/>
</dbReference>
<reference evidence="2" key="1">
    <citation type="submission" date="2024-06" db="EMBL/GenBank/DDBJ databases">
        <title>Multiomics insights into the TNT degradation mechanism by Pantoea sp. BJ2 isolated from an ammunition destruction site.</title>
        <authorList>
            <person name="Luo J."/>
        </authorList>
    </citation>
    <scope>NUCLEOTIDE SEQUENCE</scope>
    <source>
        <strain evidence="2">BJ2</strain>
    </source>
</reference>
<accession>A0AAU7TU02</accession>
<organism evidence="2">
    <name type="scientific">Pantoea sp. BJ2</name>
    <dbReference type="NCBI Taxonomy" id="3141322"/>
    <lineage>
        <taxon>Bacteria</taxon>
        <taxon>Pseudomonadati</taxon>
        <taxon>Pseudomonadota</taxon>
        <taxon>Gammaproteobacteria</taxon>
        <taxon>Enterobacterales</taxon>
        <taxon>Erwiniaceae</taxon>
        <taxon>Pantoea</taxon>
    </lineage>
</organism>
<evidence type="ECO:0000259" key="1">
    <source>
        <dbReference type="Pfam" id="PF19077"/>
    </source>
</evidence>
<feature type="domain" description="Bacterial Ig-like" evidence="1">
    <location>
        <begin position="432"/>
        <end position="516"/>
    </location>
</feature>
<protein>
    <submittedName>
        <fullName evidence="2">Ig-like domain-containing protein</fullName>
    </submittedName>
</protein>
<feature type="domain" description="Bacterial Ig-like" evidence="1">
    <location>
        <begin position="749"/>
        <end position="819"/>
    </location>
</feature>
<feature type="domain" description="Bacterial Ig-like" evidence="1">
    <location>
        <begin position="37"/>
        <end position="93"/>
    </location>
</feature>
<dbReference type="RefSeq" id="WP_350261116.1">
    <property type="nucleotide sequence ID" value="NZ_CP158292.1"/>
</dbReference>
<dbReference type="Gene3D" id="2.60.40.10">
    <property type="entry name" value="Immunoglobulins"/>
    <property type="match status" value="7"/>
</dbReference>